<feature type="region of interest" description="Disordered" evidence="2">
    <location>
        <begin position="170"/>
        <end position="197"/>
    </location>
</feature>
<dbReference type="OrthoDB" id="3254696at2759"/>
<dbReference type="EMBL" id="ML769722">
    <property type="protein sequence ID" value="KAE9388885.1"/>
    <property type="molecule type" value="Genomic_DNA"/>
</dbReference>
<sequence>TLDASVQDATLTRKHNYVQKFLDWASGERLRPNDVLPANETVLCNYAATFAGRTAGGTARAHISAIKGWTLHKGQPWLGGERLNSVLNGVERRAPPSSFRPPRAPVKESYLAFLHTDLDLDGTDGKEFAIVAAADLMFFGQLRAGEVLPKSPDTACYDLESYLESPTMANQTHKERALFSSPAPRPAETEAKPRLSLPRHLLPAQSLQWRNTSGSIVLAQETLSLHIATQQANYTV</sequence>
<organism evidence="3 4">
    <name type="scientific">Gymnopus androsaceus JB14</name>
    <dbReference type="NCBI Taxonomy" id="1447944"/>
    <lineage>
        <taxon>Eukaryota</taxon>
        <taxon>Fungi</taxon>
        <taxon>Dikarya</taxon>
        <taxon>Basidiomycota</taxon>
        <taxon>Agaricomycotina</taxon>
        <taxon>Agaricomycetes</taxon>
        <taxon>Agaricomycetidae</taxon>
        <taxon>Agaricales</taxon>
        <taxon>Marasmiineae</taxon>
        <taxon>Omphalotaceae</taxon>
        <taxon>Gymnopus</taxon>
    </lineage>
</organism>
<keyword evidence="1" id="KW-0238">DNA-binding</keyword>
<evidence type="ECO:0008006" key="5">
    <source>
        <dbReference type="Google" id="ProtNLM"/>
    </source>
</evidence>
<accession>A0A6A4GUV9</accession>
<protein>
    <recommendedName>
        <fullName evidence="5">Core-binding (CB) domain-containing protein</fullName>
    </recommendedName>
</protein>
<keyword evidence="4" id="KW-1185">Reference proteome</keyword>
<evidence type="ECO:0000313" key="4">
    <source>
        <dbReference type="Proteomes" id="UP000799118"/>
    </source>
</evidence>
<dbReference type="GO" id="GO:0003677">
    <property type="term" value="F:DNA binding"/>
    <property type="evidence" value="ECO:0007669"/>
    <property type="project" value="UniProtKB-KW"/>
</dbReference>
<evidence type="ECO:0000256" key="2">
    <source>
        <dbReference type="SAM" id="MobiDB-lite"/>
    </source>
</evidence>
<reference evidence="3" key="1">
    <citation type="journal article" date="2019" name="Environ. Microbiol.">
        <title>Fungal ecological strategies reflected in gene transcription - a case study of two litter decomposers.</title>
        <authorList>
            <person name="Barbi F."/>
            <person name="Kohler A."/>
            <person name="Barry K."/>
            <person name="Baskaran P."/>
            <person name="Daum C."/>
            <person name="Fauchery L."/>
            <person name="Ihrmark K."/>
            <person name="Kuo A."/>
            <person name="LaButti K."/>
            <person name="Lipzen A."/>
            <person name="Morin E."/>
            <person name="Grigoriev I.V."/>
            <person name="Henrissat B."/>
            <person name="Lindahl B."/>
            <person name="Martin F."/>
        </authorList>
    </citation>
    <scope>NUCLEOTIDE SEQUENCE</scope>
    <source>
        <strain evidence="3">JB14</strain>
    </source>
</reference>
<gene>
    <name evidence="3" type="ORF">BT96DRAFT_1072399</name>
</gene>
<proteinExistence type="predicted"/>
<evidence type="ECO:0000313" key="3">
    <source>
        <dbReference type="EMBL" id="KAE9388885.1"/>
    </source>
</evidence>
<dbReference type="Gene3D" id="1.10.150.130">
    <property type="match status" value="1"/>
</dbReference>
<feature type="non-terminal residue" evidence="3">
    <location>
        <position position="1"/>
    </location>
</feature>
<dbReference type="AlphaFoldDB" id="A0A6A4GUV9"/>
<dbReference type="InterPro" id="IPR010998">
    <property type="entry name" value="Integrase_recombinase_N"/>
</dbReference>
<name>A0A6A4GUV9_9AGAR</name>
<dbReference type="Proteomes" id="UP000799118">
    <property type="component" value="Unassembled WGS sequence"/>
</dbReference>
<evidence type="ECO:0000256" key="1">
    <source>
        <dbReference type="ARBA" id="ARBA00023125"/>
    </source>
</evidence>